<evidence type="ECO:0000256" key="4">
    <source>
        <dbReference type="ARBA" id="ARBA00011738"/>
    </source>
</evidence>
<keyword evidence="8 15" id="KW-0819">tRNA processing</keyword>
<comment type="catalytic activity">
    <reaction evidence="1 15">
        <text>Endonucleolytic cleavage to 5'-phosphomonoester.</text>
        <dbReference type="EC" id="3.1.26.3"/>
    </reaction>
</comment>
<dbReference type="GO" id="GO:0004525">
    <property type="term" value="F:ribonuclease III activity"/>
    <property type="evidence" value="ECO:0007669"/>
    <property type="project" value="UniProtKB-UniRule"/>
</dbReference>
<feature type="active site" evidence="15">
    <location>
        <position position="52"/>
    </location>
</feature>
<dbReference type="GO" id="GO:0005737">
    <property type="term" value="C:cytoplasm"/>
    <property type="evidence" value="ECO:0007669"/>
    <property type="project" value="UniProtKB-SubCell"/>
</dbReference>
<dbReference type="FunFam" id="1.10.1520.10:FF:000001">
    <property type="entry name" value="Ribonuclease 3"/>
    <property type="match status" value="1"/>
</dbReference>
<dbReference type="FunFam" id="3.30.160.20:FF:000003">
    <property type="entry name" value="Ribonuclease 3"/>
    <property type="match status" value="1"/>
</dbReference>
<dbReference type="SUPFAM" id="SSF69065">
    <property type="entry name" value="RNase III domain-like"/>
    <property type="match status" value="1"/>
</dbReference>
<comment type="subunit">
    <text evidence="4 15">Homodimer.</text>
</comment>
<evidence type="ECO:0000256" key="10">
    <source>
        <dbReference type="ARBA" id="ARBA00022723"/>
    </source>
</evidence>
<dbReference type="GO" id="GO:0008033">
    <property type="term" value="P:tRNA processing"/>
    <property type="evidence" value="ECO:0007669"/>
    <property type="project" value="UniProtKB-KW"/>
</dbReference>
<dbReference type="GO" id="GO:0010468">
    <property type="term" value="P:regulation of gene expression"/>
    <property type="evidence" value="ECO:0007669"/>
    <property type="project" value="TreeGrafter"/>
</dbReference>
<dbReference type="GO" id="GO:0003725">
    <property type="term" value="F:double-stranded RNA binding"/>
    <property type="evidence" value="ECO:0007669"/>
    <property type="project" value="TreeGrafter"/>
</dbReference>
<evidence type="ECO:0000256" key="16">
    <source>
        <dbReference type="SAM" id="MobiDB-lite"/>
    </source>
</evidence>
<keyword evidence="10 15" id="KW-0479">Metal-binding</keyword>
<dbReference type="NCBIfam" id="TIGR02191">
    <property type="entry name" value="RNaseIII"/>
    <property type="match status" value="1"/>
</dbReference>
<keyword evidence="14 15" id="KW-0694">RNA-binding</keyword>
<dbReference type="OrthoDB" id="9805026at2"/>
<dbReference type="GO" id="GO:0006364">
    <property type="term" value="P:rRNA processing"/>
    <property type="evidence" value="ECO:0007669"/>
    <property type="project" value="UniProtKB-UniRule"/>
</dbReference>
<dbReference type="EC" id="3.1.26.3" evidence="15"/>
<keyword evidence="13 15" id="KW-0460">Magnesium</keyword>
<keyword evidence="7 15" id="KW-0507">mRNA processing</keyword>
<dbReference type="InterPro" id="IPR014720">
    <property type="entry name" value="dsRBD_dom"/>
</dbReference>
<dbReference type="EMBL" id="BHVZ01000002">
    <property type="protein sequence ID" value="GCB29788.1"/>
    <property type="molecule type" value="Genomic_DNA"/>
</dbReference>
<dbReference type="SUPFAM" id="SSF54768">
    <property type="entry name" value="dsRNA-binding domain-like"/>
    <property type="match status" value="1"/>
</dbReference>
<dbReference type="Gene3D" id="1.10.1520.10">
    <property type="entry name" value="Ribonuclease III domain"/>
    <property type="match status" value="1"/>
</dbReference>
<evidence type="ECO:0000256" key="5">
    <source>
        <dbReference type="ARBA" id="ARBA00022490"/>
    </source>
</evidence>
<evidence type="ECO:0000259" key="17">
    <source>
        <dbReference type="PROSITE" id="PS50137"/>
    </source>
</evidence>
<keyword evidence="11 15" id="KW-0255">Endonuclease</keyword>
<feature type="domain" description="RNase III" evidence="18">
    <location>
        <begin position="6"/>
        <end position="135"/>
    </location>
</feature>
<evidence type="ECO:0000259" key="18">
    <source>
        <dbReference type="PROSITE" id="PS50142"/>
    </source>
</evidence>
<dbReference type="Proteomes" id="UP000287361">
    <property type="component" value="Unassembled WGS sequence"/>
</dbReference>
<dbReference type="HAMAP" id="MF_00104">
    <property type="entry name" value="RNase_III"/>
    <property type="match status" value="1"/>
</dbReference>
<dbReference type="GO" id="GO:0042802">
    <property type="term" value="F:identical protein binding"/>
    <property type="evidence" value="ECO:0007669"/>
    <property type="project" value="UniProtKB-ARBA"/>
</dbReference>
<keyword evidence="15" id="KW-0699">rRNA-binding</keyword>
<dbReference type="PANTHER" id="PTHR11207:SF0">
    <property type="entry name" value="RIBONUCLEASE 3"/>
    <property type="match status" value="1"/>
</dbReference>
<evidence type="ECO:0000256" key="11">
    <source>
        <dbReference type="ARBA" id="ARBA00022759"/>
    </source>
</evidence>
<evidence type="ECO:0000256" key="1">
    <source>
        <dbReference type="ARBA" id="ARBA00000109"/>
    </source>
</evidence>
<sequence>MNHLNLEEFERKIAYTFSDKNLLILALTHSSYANETKKGSHENNERLEFLGDAVLDMVVSEYMYRHFPKMPEGELTKLRAAVVCEGSLAELSRKLGVGRCLLLGKGEESTGGRSRDSILADAFEAIIGAICMDGGMEAVTKYIMGFMEERIESTKSNFRNLDCKTHLQEVIQKNSKVPLKYAIVDEHGPDHNKVFVAEVTHDGAVLGKGSGKSKKEAEQNAANDALERMNQAKK</sequence>
<accession>A0A401LE30</accession>
<protein>
    <recommendedName>
        <fullName evidence="15">Ribonuclease 3</fullName>
        <ecNumber evidence="15">3.1.26.3</ecNumber>
    </recommendedName>
    <alternativeName>
        <fullName evidence="15">Ribonuclease III</fullName>
        <shortName evidence="15">RNase III</shortName>
    </alternativeName>
</protein>
<evidence type="ECO:0000256" key="13">
    <source>
        <dbReference type="ARBA" id="ARBA00022842"/>
    </source>
</evidence>
<keyword evidence="20" id="KW-1185">Reference proteome</keyword>
<dbReference type="SMART" id="SM00358">
    <property type="entry name" value="DSRM"/>
    <property type="match status" value="1"/>
</dbReference>
<dbReference type="AlphaFoldDB" id="A0A401LE30"/>
<evidence type="ECO:0000256" key="15">
    <source>
        <dbReference type="HAMAP-Rule" id="MF_00104"/>
    </source>
</evidence>
<evidence type="ECO:0000313" key="20">
    <source>
        <dbReference type="Proteomes" id="UP000287361"/>
    </source>
</evidence>
<evidence type="ECO:0000256" key="6">
    <source>
        <dbReference type="ARBA" id="ARBA00022552"/>
    </source>
</evidence>
<dbReference type="InterPro" id="IPR036389">
    <property type="entry name" value="RNase_III_sf"/>
</dbReference>
<comment type="cofactor">
    <cofactor evidence="15">
        <name>Mg(2+)</name>
        <dbReference type="ChEBI" id="CHEBI:18420"/>
    </cofactor>
</comment>
<dbReference type="GO" id="GO:0006397">
    <property type="term" value="P:mRNA processing"/>
    <property type="evidence" value="ECO:0007669"/>
    <property type="project" value="UniProtKB-UniRule"/>
</dbReference>
<feature type="region of interest" description="Disordered" evidence="16">
    <location>
        <begin position="206"/>
        <end position="234"/>
    </location>
</feature>
<dbReference type="PROSITE" id="PS00517">
    <property type="entry name" value="RNASE_3_1"/>
    <property type="match status" value="1"/>
</dbReference>
<proteinExistence type="inferred from homology"/>
<keyword evidence="6 15" id="KW-0698">rRNA processing</keyword>
<dbReference type="PROSITE" id="PS50137">
    <property type="entry name" value="DS_RBD"/>
    <property type="match status" value="1"/>
</dbReference>
<dbReference type="Pfam" id="PF00035">
    <property type="entry name" value="dsrm"/>
    <property type="match status" value="1"/>
</dbReference>
<dbReference type="PROSITE" id="PS50142">
    <property type="entry name" value="RNASE_3_2"/>
    <property type="match status" value="1"/>
</dbReference>
<keyword evidence="12 15" id="KW-0378">Hydrolase</keyword>
<evidence type="ECO:0000256" key="8">
    <source>
        <dbReference type="ARBA" id="ARBA00022694"/>
    </source>
</evidence>
<evidence type="ECO:0000256" key="9">
    <source>
        <dbReference type="ARBA" id="ARBA00022722"/>
    </source>
</evidence>
<dbReference type="InterPro" id="IPR000999">
    <property type="entry name" value="RNase_III_dom"/>
</dbReference>
<organism evidence="19 20">
    <name type="scientific">Anaerotignum faecicola</name>
    <dbReference type="NCBI Taxonomy" id="2358141"/>
    <lineage>
        <taxon>Bacteria</taxon>
        <taxon>Bacillati</taxon>
        <taxon>Bacillota</taxon>
        <taxon>Clostridia</taxon>
        <taxon>Lachnospirales</taxon>
        <taxon>Anaerotignaceae</taxon>
        <taxon>Anaerotignum</taxon>
    </lineage>
</organism>
<reference evidence="19 20" key="1">
    <citation type="submission" date="2018-10" db="EMBL/GenBank/DDBJ databases">
        <title>Draft Genome Sequence of Anaerotignum sp. KCTC 15736.</title>
        <authorList>
            <person name="Choi S.H."/>
            <person name="Kim J.S."/>
            <person name="Kang S.W."/>
            <person name="Lee J.S."/>
            <person name="Park S.H."/>
        </authorList>
    </citation>
    <scope>NUCLEOTIDE SEQUENCE [LARGE SCALE GENOMIC DNA]</scope>
    <source>
        <strain evidence="19 20">KCTC 15736</strain>
    </source>
</reference>
<dbReference type="SMART" id="SM00535">
    <property type="entry name" value="RIBOc"/>
    <property type="match status" value="1"/>
</dbReference>
<name>A0A401LE30_9FIRM</name>
<dbReference type="CDD" id="cd00593">
    <property type="entry name" value="RIBOc"/>
    <property type="match status" value="1"/>
</dbReference>
<dbReference type="GO" id="GO:0046872">
    <property type="term" value="F:metal ion binding"/>
    <property type="evidence" value="ECO:0007669"/>
    <property type="project" value="UniProtKB-KW"/>
</dbReference>
<evidence type="ECO:0000256" key="12">
    <source>
        <dbReference type="ARBA" id="ARBA00022801"/>
    </source>
</evidence>
<dbReference type="Gene3D" id="3.30.160.20">
    <property type="match status" value="1"/>
</dbReference>
<dbReference type="InterPro" id="IPR011907">
    <property type="entry name" value="RNase_III"/>
</dbReference>
<comment type="subcellular location">
    <subcellularLocation>
        <location evidence="2 15">Cytoplasm</location>
    </subcellularLocation>
</comment>
<comment type="function">
    <text evidence="15">Digests double-stranded RNA. Involved in the processing of primary rRNA transcript to yield the immediate precursors to the large and small rRNAs (23S and 16S). Processes some mRNAs, and tRNAs when they are encoded in the rRNA operon. Processes pre-crRNA and tracrRNA of type II CRISPR loci if present in the organism.</text>
</comment>
<evidence type="ECO:0000256" key="3">
    <source>
        <dbReference type="ARBA" id="ARBA00010183"/>
    </source>
</evidence>
<evidence type="ECO:0000313" key="19">
    <source>
        <dbReference type="EMBL" id="GCB29788.1"/>
    </source>
</evidence>
<keyword evidence="9 15" id="KW-0540">Nuclease</keyword>
<keyword evidence="5 15" id="KW-0963">Cytoplasm</keyword>
<feature type="binding site" evidence="15">
    <location>
        <position position="124"/>
    </location>
    <ligand>
        <name>Mg(2+)</name>
        <dbReference type="ChEBI" id="CHEBI:18420"/>
    </ligand>
</feature>
<evidence type="ECO:0000256" key="7">
    <source>
        <dbReference type="ARBA" id="ARBA00022664"/>
    </source>
</evidence>
<dbReference type="Pfam" id="PF14622">
    <property type="entry name" value="Ribonucleas_3_3"/>
    <property type="match status" value="1"/>
</dbReference>
<feature type="active site" evidence="15">
    <location>
        <position position="124"/>
    </location>
</feature>
<dbReference type="GO" id="GO:0019843">
    <property type="term" value="F:rRNA binding"/>
    <property type="evidence" value="ECO:0007669"/>
    <property type="project" value="UniProtKB-KW"/>
</dbReference>
<dbReference type="PANTHER" id="PTHR11207">
    <property type="entry name" value="RIBONUCLEASE III"/>
    <property type="match status" value="1"/>
</dbReference>
<evidence type="ECO:0000256" key="14">
    <source>
        <dbReference type="ARBA" id="ARBA00022884"/>
    </source>
</evidence>
<evidence type="ECO:0000256" key="2">
    <source>
        <dbReference type="ARBA" id="ARBA00004496"/>
    </source>
</evidence>
<feature type="binding site" evidence="15">
    <location>
        <position position="121"/>
    </location>
    <ligand>
        <name>Mg(2+)</name>
        <dbReference type="ChEBI" id="CHEBI:18420"/>
    </ligand>
</feature>
<feature type="binding site" evidence="15">
    <location>
        <position position="48"/>
    </location>
    <ligand>
        <name>Mg(2+)</name>
        <dbReference type="ChEBI" id="CHEBI:18420"/>
    </ligand>
</feature>
<feature type="domain" description="DRBM" evidence="17">
    <location>
        <begin position="162"/>
        <end position="231"/>
    </location>
</feature>
<comment type="similarity">
    <text evidence="3">Belongs to the ribonuclease III family.</text>
</comment>
<comment type="caution">
    <text evidence="19">The sequence shown here is derived from an EMBL/GenBank/DDBJ whole genome shotgun (WGS) entry which is preliminary data.</text>
</comment>
<gene>
    <name evidence="15 19" type="primary">rnc</name>
    <name evidence="19" type="ORF">KGMB03357_14490</name>
</gene>
<dbReference type="CDD" id="cd10845">
    <property type="entry name" value="DSRM_RNAse_III_family"/>
    <property type="match status" value="1"/>
</dbReference>